<evidence type="ECO:0000313" key="2">
    <source>
        <dbReference type="Proteomes" id="UP000053732"/>
    </source>
</evidence>
<dbReference type="Proteomes" id="UP000053732">
    <property type="component" value="Unassembled WGS sequence"/>
</dbReference>
<dbReference type="EMBL" id="HG793151">
    <property type="protein sequence ID" value="CRL26477.1"/>
    <property type="molecule type" value="Genomic_DNA"/>
</dbReference>
<keyword evidence="2" id="KW-1185">Reference proteome</keyword>
<protein>
    <submittedName>
        <fullName evidence="1">Str. FM013</fullName>
    </submittedName>
</protein>
<reference evidence="1 2" key="1">
    <citation type="journal article" date="2014" name="Nat. Commun.">
        <title>Multiple recent horizontal transfers of a large genomic region in cheese making fungi.</title>
        <authorList>
            <person name="Cheeseman K."/>
            <person name="Ropars J."/>
            <person name="Renault P."/>
            <person name="Dupont J."/>
            <person name="Gouzy J."/>
            <person name="Branca A."/>
            <person name="Abraham A.L."/>
            <person name="Ceppi M."/>
            <person name="Conseiller E."/>
            <person name="Debuchy R."/>
            <person name="Malagnac F."/>
            <person name="Goarin A."/>
            <person name="Silar P."/>
            <person name="Lacoste S."/>
            <person name="Sallet E."/>
            <person name="Bensimon A."/>
            <person name="Giraud T."/>
            <person name="Brygoo Y."/>
        </authorList>
    </citation>
    <scope>NUCLEOTIDE SEQUENCE [LARGE SCALE GENOMIC DNA]</scope>
    <source>
        <strain evidence="2">FM 013</strain>
    </source>
</reference>
<dbReference type="AlphaFoldDB" id="A0A0G4PJA0"/>
<organism evidence="1 2">
    <name type="scientific">Penicillium camemberti (strain FM 013)</name>
    <dbReference type="NCBI Taxonomy" id="1429867"/>
    <lineage>
        <taxon>Eukaryota</taxon>
        <taxon>Fungi</taxon>
        <taxon>Dikarya</taxon>
        <taxon>Ascomycota</taxon>
        <taxon>Pezizomycotina</taxon>
        <taxon>Eurotiomycetes</taxon>
        <taxon>Eurotiomycetidae</taxon>
        <taxon>Eurotiales</taxon>
        <taxon>Aspergillaceae</taxon>
        <taxon>Penicillium</taxon>
    </lineage>
</organism>
<accession>A0A0G4PJA0</accession>
<gene>
    <name evidence="1" type="ORF">PCAMFM013_S018g000170</name>
</gene>
<sequence length="109" mass="12846">MRYIKFRRGIQTFHCRPTDSSNFLYDACSGCINGSLVRYLLFHRYLPHPISKGDQRPFGRTYNPGVAELCWFAYHETFEYLVFDTLRSLLGDMSLDQRRYFLAPMTSCP</sequence>
<proteinExistence type="predicted"/>
<evidence type="ECO:0000313" key="1">
    <source>
        <dbReference type="EMBL" id="CRL26477.1"/>
    </source>
</evidence>
<name>A0A0G4PJA0_PENC3</name>